<accession>A0ABW0U2N9</accession>
<evidence type="ECO:0000313" key="2">
    <source>
        <dbReference type="Proteomes" id="UP001596143"/>
    </source>
</evidence>
<dbReference type="EMBL" id="JBHSPF010000011">
    <property type="protein sequence ID" value="MFC5627666.1"/>
    <property type="molecule type" value="Genomic_DNA"/>
</dbReference>
<proteinExistence type="predicted"/>
<name>A0ABW0U2N9_9BACI</name>
<sequence length="73" mass="8454">MEQMISKIHEIIKLNANLIEAEESIRVLMCDFFSEVSCFHATNYYLKLKNSGRMNESWDSLTLLTTDLVSHSI</sequence>
<keyword evidence="2" id="KW-1185">Reference proteome</keyword>
<reference evidence="2" key="1">
    <citation type="journal article" date="2019" name="Int. J. Syst. Evol. Microbiol.">
        <title>The Global Catalogue of Microorganisms (GCM) 10K type strain sequencing project: providing services to taxonomists for standard genome sequencing and annotation.</title>
        <authorList>
            <consortium name="The Broad Institute Genomics Platform"/>
            <consortium name="The Broad Institute Genome Sequencing Center for Infectious Disease"/>
            <person name="Wu L."/>
            <person name="Ma J."/>
        </authorList>
    </citation>
    <scope>NUCLEOTIDE SEQUENCE [LARGE SCALE GENOMIC DNA]</scope>
    <source>
        <strain evidence="2">CGMCC 1.15790</strain>
    </source>
</reference>
<comment type="caution">
    <text evidence="1">The sequence shown here is derived from an EMBL/GenBank/DDBJ whole genome shotgun (WGS) entry which is preliminary data.</text>
</comment>
<dbReference type="Proteomes" id="UP001596143">
    <property type="component" value="Unassembled WGS sequence"/>
</dbReference>
<organism evidence="1 2">
    <name type="scientific">Aliibacillus thermotolerans</name>
    <dbReference type="NCBI Taxonomy" id="1834418"/>
    <lineage>
        <taxon>Bacteria</taxon>
        <taxon>Bacillati</taxon>
        <taxon>Bacillota</taxon>
        <taxon>Bacilli</taxon>
        <taxon>Bacillales</taxon>
        <taxon>Bacillaceae</taxon>
        <taxon>Aliibacillus</taxon>
    </lineage>
</organism>
<protein>
    <submittedName>
        <fullName evidence="1">Uncharacterized protein</fullName>
    </submittedName>
</protein>
<evidence type="ECO:0000313" key="1">
    <source>
        <dbReference type="EMBL" id="MFC5627666.1"/>
    </source>
</evidence>
<dbReference type="RefSeq" id="WP_270898240.1">
    <property type="nucleotide sequence ID" value="NZ_JBHSPF010000011.1"/>
</dbReference>
<gene>
    <name evidence="1" type="ORF">ACFPTR_01975</name>
</gene>